<accession>A0ABX0JFC5</accession>
<feature type="domain" description="Fe/B12 periplasmic-binding" evidence="7">
    <location>
        <begin position="76"/>
        <end position="339"/>
    </location>
</feature>
<proteinExistence type="inferred from homology"/>
<evidence type="ECO:0000256" key="4">
    <source>
        <dbReference type="ARBA" id="ARBA00022729"/>
    </source>
</evidence>
<dbReference type="EMBL" id="JAAOIW010000010">
    <property type="protein sequence ID" value="NHN32919.1"/>
    <property type="molecule type" value="Genomic_DNA"/>
</dbReference>
<feature type="chain" id="PRO_5045421304" evidence="6">
    <location>
        <begin position="23"/>
        <end position="339"/>
    </location>
</feature>
<dbReference type="SUPFAM" id="SSF53807">
    <property type="entry name" value="Helical backbone' metal receptor"/>
    <property type="match status" value="1"/>
</dbReference>
<gene>
    <name evidence="8" type="ORF">G9U52_24195</name>
</gene>
<dbReference type="PROSITE" id="PS51257">
    <property type="entry name" value="PROKAR_LIPOPROTEIN"/>
    <property type="match status" value="1"/>
</dbReference>
<dbReference type="Gene3D" id="3.40.50.1980">
    <property type="entry name" value="Nitrogenase molybdenum iron protein domain"/>
    <property type="match status" value="2"/>
</dbReference>
<protein>
    <submittedName>
        <fullName evidence="8">Iron-siderophore ABC transporter substrate-binding protein</fullName>
    </submittedName>
</protein>
<comment type="subcellular location">
    <subcellularLocation>
        <location evidence="1">Cell envelope</location>
    </subcellularLocation>
</comment>
<evidence type="ECO:0000259" key="7">
    <source>
        <dbReference type="PROSITE" id="PS50983"/>
    </source>
</evidence>
<evidence type="ECO:0000256" key="3">
    <source>
        <dbReference type="ARBA" id="ARBA00022448"/>
    </source>
</evidence>
<dbReference type="PROSITE" id="PS50983">
    <property type="entry name" value="FE_B12_PBP"/>
    <property type="match status" value="1"/>
</dbReference>
<organism evidence="8 9">
    <name type="scientific">Paenibacillus agricola</name>
    <dbReference type="NCBI Taxonomy" id="2716264"/>
    <lineage>
        <taxon>Bacteria</taxon>
        <taxon>Bacillati</taxon>
        <taxon>Bacillota</taxon>
        <taxon>Bacilli</taxon>
        <taxon>Bacillales</taxon>
        <taxon>Paenibacillaceae</taxon>
        <taxon>Paenibacillus</taxon>
    </lineage>
</organism>
<sequence length="339" mass="37070">MKKIHLLVVLAILLITAGCGTAGSNPGSASAPASTAPATPATPAKEGTTPTAAPAAFNKTITHTMGTVTLTKVPERVVVLFNGMVDITAALKVKPVGAVQSWDELPWYKFLRADMEGVKNLGDEDQPNIEAILALKPDLIIAAKGRHEKLYPQLNSIAPTIMVADLFTWKENLKVAGEALNKQDEVTKIMKEWDTRVATFKQKMGDRLGKSEVSIIRFQKDNSSRIYVTGFAGTIFQELGLPRPKAQQAEGKSVLNLTSKEQIPQMDGDYIFDITQLNDGTNSLKNSEEWLSHPLWKDLKGVKAGKYFKADPITWNLSGGSIAAKMLLDDLYKYFDIQP</sequence>
<keyword evidence="3" id="KW-0813">Transport</keyword>
<feature type="signal peptide" evidence="6">
    <location>
        <begin position="1"/>
        <end position="22"/>
    </location>
</feature>
<dbReference type="RefSeq" id="WP_166153231.1">
    <property type="nucleotide sequence ID" value="NZ_JAAOIW010000010.1"/>
</dbReference>
<evidence type="ECO:0000256" key="6">
    <source>
        <dbReference type="SAM" id="SignalP"/>
    </source>
</evidence>
<evidence type="ECO:0000256" key="2">
    <source>
        <dbReference type="ARBA" id="ARBA00008814"/>
    </source>
</evidence>
<dbReference type="InterPro" id="IPR002491">
    <property type="entry name" value="ABC_transptr_periplasmic_BD"/>
</dbReference>
<evidence type="ECO:0000313" key="9">
    <source>
        <dbReference type="Proteomes" id="UP001165962"/>
    </source>
</evidence>
<dbReference type="Proteomes" id="UP001165962">
    <property type="component" value="Unassembled WGS sequence"/>
</dbReference>
<dbReference type="InterPro" id="IPR051313">
    <property type="entry name" value="Bact_iron-sidero_bind"/>
</dbReference>
<dbReference type="PANTHER" id="PTHR30532:SF21">
    <property type="entry name" value="SIDEROPHORE-BINDING LIPOPROTEIN YFIY-RELATED"/>
    <property type="match status" value="1"/>
</dbReference>
<dbReference type="Pfam" id="PF01497">
    <property type="entry name" value="Peripla_BP_2"/>
    <property type="match status" value="1"/>
</dbReference>
<comment type="caution">
    <text evidence="8">The sequence shown here is derived from an EMBL/GenBank/DDBJ whole genome shotgun (WGS) entry which is preliminary data.</text>
</comment>
<evidence type="ECO:0000256" key="5">
    <source>
        <dbReference type="SAM" id="MobiDB-lite"/>
    </source>
</evidence>
<evidence type="ECO:0000256" key="1">
    <source>
        <dbReference type="ARBA" id="ARBA00004196"/>
    </source>
</evidence>
<evidence type="ECO:0000313" key="8">
    <source>
        <dbReference type="EMBL" id="NHN32919.1"/>
    </source>
</evidence>
<dbReference type="CDD" id="cd01146">
    <property type="entry name" value="FhuD"/>
    <property type="match status" value="1"/>
</dbReference>
<name>A0ABX0JFC5_9BACL</name>
<keyword evidence="9" id="KW-1185">Reference proteome</keyword>
<feature type="region of interest" description="Disordered" evidence="5">
    <location>
        <begin position="25"/>
        <end position="52"/>
    </location>
</feature>
<dbReference type="PANTHER" id="PTHR30532">
    <property type="entry name" value="IRON III DICITRATE-BINDING PERIPLASMIC PROTEIN"/>
    <property type="match status" value="1"/>
</dbReference>
<reference evidence="8" key="1">
    <citation type="submission" date="2020-03" db="EMBL/GenBank/DDBJ databases">
        <title>Draft sequencing of Paenibacilllus sp. S3N08.</title>
        <authorList>
            <person name="Kim D.-U."/>
        </authorList>
    </citation>
    <scope>NUCLEOTIDE SEQUENCE</scope>
    <source>
        <strain evidence="8">S3N08</strain>
    </source>
</reference>
<comment type="similarity">
    <text evidence="2">Belongs to the bacterial solute-binding protein 8 family.</text>
</comment>
<keyword evidence="4 6" id="KW-0732">Signal</keyword>